<accession>A0AAF0ZZ60</accession>
<reference evidence="1" key="1">
    <citation type="submission" date="2023-08" db="EMBL/GenBank/DDBJ databases">
        <title>A de novo genome assembly of Solanum verrucosum Schlechtendal, a Mexican diploid species geographically isolated from the other diploid A-genome species in potato relatives.</title>
        <authorList>
            <person name="Hosaka K."/>
        </authorList>
    </citation>
    <scope>NUCLEOTIDE SEQUENCE</scope>
    <source>
        <tissue evidence="1">Young leaves</tissue>
    </source>
</reference>
<name>A0AAF0ZZ60_SOLVR</name>
<organism evidence="1 2">
    <name type="scientific">Solanum verrucosum</name>
    <dbReference type="NCBI Taxonomy" id="315347"/>
    <lineage>
        <taxon>Eukaryota</taxon>
        <taxon>Viridiplantae</taxon>
        <taxon>Streptophyta</taxon>
        <taxon>Embryophyta</taxon>
        <taxon>Tracheophyta</taxon>
        <taxon>Spermatophyta</taxon>
        <taxon>Magnoliopsida</taxon>
        <taxon>eudicotyledons</taxon>
        <taxon>Gunneridae</taxon>
        <taxon>Pentapetalae</taxon>
        <taxon>asterids</taxon>
        <taxon>lamiids</taxon>
        <taxon>Solanales</taxon>
        <taxon>Solanaceae</taxon>
        <taxon>Solanoideae</taxon>
        <taxon>Solaneae</taxon>
        <taxon>Solanum</taxon>
    </lineage>
</organism>
<dbReference type="InterPro" id="IPR036397">
    <property type="entry name" value="RNaseH_sf"/>
</dbReference>
<dbReference type="EMBL" id="CP133623">
    <property type="protein sequence ID" value="WMV58112.1"/>
    <property type="molecule type" value="Genomic_DNA"/>
</dbReference>
<dbReference type="AlphaFoldDB" id="A0AAF0ZZ60"/>
<sequence>MINAMTNAKGLYKTFERSNTPVMARGCSRVVTVINFKGSWDDHLPLIEIAYNNNFHSSILISPDEALYGRRCRSPVGWFEVGETSLIGPDFVDETMEKVQLIIDRLKIAQSCQKPYVNVRKRDLDFEVDDWVFLKVSPMNGVMRFVRNVKISPIYVGPYKIWKYGW</sequence>
<dbReference type="Gene3D" id="3.30.420.10">
    <property type="entry name" value="Ribonuclease H-like superfamily/Ribonuclease H"/>
    <property type="match status" value="1"/>
</dbReference>
<dbReference type="GO" id="GO:0003676">
    <property type="term" value="F:nucleic acid binding"/>
    <property type="evidence" value="ECO:0007669"/>
    <property type="project" value="InterPro"/>
</dbReference>
<proteinExistence type="predicted"/>
<dbReference type="PANTHER" id="PTHR45835:SF91">
    <property type="entry name" value="RETROTRANSPOSON, TY3-GYPSY SUBCLASS-LIKE PROTEIN"/>
    <property type="match status" value="1"/>
</dbReference>
<dbReference type="PANTHER" id="PTHR45835">
    <property type="entry name" value="YALI0A06105P"/>
    <property type="match status" value="1"/>
</dbReference>
<evidence type="ECO:0000313" key="1">
    <source>
        <dbReference type="EMBL" id="WMV58112.1"/>
    </source>
</evidence>
<keyword evidence="2" id="KW-1185">Reference proteome</keyword>
<dbReference type="Proteomes" id="UP001234989">
    <property type="component" value="Chromosome 12"/>
</dbReference>
<gene>
    <name evidence="1" type="ORF">MTR67_051497</name>
</gene>
<protein>
    <submittedName>
        <fullName evidence="1">Uncharacterized protein</fullName>
    </submittedName>
</protein>
<evidence type="ECO:0000313" key="2">
    <source>
        <dbReference type="Proteomes" id="UP001234989"/>
    </source>
</evidence>